<comment type="caution">
    <text evidence="2">The sequence shown here is derived from an EMBL/GenBank/DDBJ whole genome shotgun (WGS) entry which is preliminary data.</text>
</comment>
<accession>A0ABT3FJN8</accession>
<proteinExistence type="predicted"/>
<feature type="compositionally biased region" description="Basic and acidic residues" evidence="1">
    <location>
        <begin position="357"/>
        <end position="374"/>
    </location>
</feature>
<evidence type="ECO:0000313" key="3">
    <source>
        <dbReference type="Proteomes" id="UP001207930"/>
    </source>
</evidence>
<dbReference type="EMBL" id="JAPDDS010000001">
    <property type="protein sequence ID" value="MCW1883687.1"/>
    <property type="molecule type" value="Genomic_DNA"/>
</dbReference>
<sequence>MRELEETTLPRRDFELARQALFREWIRRDLRGAMIQLYGPMHRERYESLALTLETEVVEEIARQPRAVWDWLTSHHFGSSGPKVFDLWSKTLIKAGHTDILLECLDQPGAPNFRDRKIISDLCAAIPPGATEQLAMLRKWIEIPEHSSEARGPAADFAERMAEEAGEDPLPFLRSEPDDVLRSIFLEKWESQELGHLPVDEQVQRLAALPEEFRAAAADAMVHHSRGDTTAAVKLINSMDAAGLMGDPAGETARVLAKSALDWVIEDEFTTALESVQRLQAIRAEPLRQQALRNFGSLFDHRAPSPVQDCVAALPPGPDRDAFIRGVIIHTDFTPEVREQLLSAIEDPQTAAQARQNLEELSRRKKEEAEKSMEEEAEDPFAEIPTKPE</sequence>
<name>A0ABT3FJN8_9BACT</name>
<protein>
    <recommendedName>
        <fullName evidence="4">HEAT repeat domain-containing protein</fullName>
    </recommendedName>
</protein>
<gene>
    <name evidence="2" type="ORF">OKA04_03040</name>
</gene>
<evidence type="ECO:0008006" key="4">
    <source>
        <dbReference type="Google" id="ProtNLM"/>
    </source>
</evidence>
<keyword evidence="3" id="KW-1185">Reference proteome</keyword>
<dbReference type="Proteomes" id="UP001207930">
    <property type="component" value="Unassembled WGS sequence"/>
</dbReference>
<feature type="region of interest" description="Disordered" evidence="1">
    <location>
        <begin position="348"/>
        <end position="389"/>
    </location>
</feature>
<evidence type="ECO:0000313" key="2">
    <source>
        <dbReference type="EMBL" id="MCW1883687.1"/>
    </source>
</evidence>
<reference evidence="2 3" key="1">
    <citation type="submission" date="2022-10" db="EMBL/GenBank/DDBJ databases">
        <title>Luteolibacter flavescens strain MCCC 1K03193, whole genome shotgun sequencing project.</title>
        <authorList>
            <person name="Zhao G."/>
            <person name="Shen L."/>
        </authorList>
    </citation>
    <scope>NUCLEOTIDE SEQUENCE [LARGE SCALE GENOMIC DNA]</scope>
    <source>
        <strain evidence="2 3">MCCC 1K03193</strain>
    </source>
</reference>
<evidence type="ECO:0000256" key="1">
    <source>
        <dbReference type="SAM" id="MobiDB-lite"/>
    </source>
</evidence>
<organism evidence="2 3">
    <name type="scientific">Luteolibacter flavescens</name>
    <dbReference type="NCBI Taxonomy" id="1859460"/>
    <lineage>
        <taxon>Bacteria</taxon>
        <taxon>Pseudomonadati</taxon>
        <taxon>Verrucomicrobiota</taxon>
        <taxon>Verrucomicrobiia</taxon>
        <taxon>Verrucomicrobiales</taxon>
        <taxon>Verrucomicrobiaceae</taxon>
        <taxon>Luteolibacter</taxon>
    </lineage>
</organism>
<dbReference type="RefSeq" id="WP_264499646.1">
    <property type="nucleotide sequence ID" value="NZ_JAPDDS010000001.1"/>
</dbReference>